<dbReference type="AlphaFoldDB" id="A0A6G9QP83"/>
<dbReference type="InterPro" id="IPR012899">
    <property type="entry name" value="LTXXQ"/>
</dbReference>
<sequence length="163" mass="18353">MKTHLVLKSSLIALVASSALMAGQLYAADPVSDTGVKTSQEHRQVKGHHGHDKGGMHKMLRKLDLTDAQKAEVKLIVEKYKAQAGERPTKEQRAEHKAQMLSLVTSANFDEAAAQAMIEQKQQAHQQTALKMLKMQNEIYQILTPEQQEKFAKRFENGHKKRK</sequence>
<comment type="subcellular location">
    <subcellularLocation>
        <location evidence="1">Periplasm</location>
    </subcellularLocation>
</comment>
<proteinExistence type="inferred from homology"/>
<evidence type="ECO:0000313" key="8">
    <source>
        <dbReference type="Proteomes" id="UP000502608"/>
    </source>
</evidence>
<keyword evidence="4" id="KW-0574">Periplasm</keyword>
<organism evidence="7 8">
    <name type="scientific">Shewanella aestuarii</name>
    <dbReference type="NCBI Taxonomy" id="1028752"/>
    <lineage>
        <taxon>Bacteria</taxon>
        <taxon>Pseudomonadati</taxon>
        <taxon>Pseudomonadota</taxon>
        <taxon>Gammaproteobacteria</taxon>
        <taxon>Alteromonadales</taxon>
        <taxon>Shewanellaceae</taxon>
        <taxon>Shewanella</taxon>
    </lineage>
</organism>
<dbReference type="InterPro" id="IPR052211">
    <property type="entry name" value="Cpx_auxiliary_protein"/>
</dbReference>
<dbReference type="KEGG" id="saes:HBH39_16380"/>
<evidence type="ECO:0000256" key="3">
    <source>
        <dbReference type="ARBA" id="ARBA00022729"/>
    </source>
</evidence>
<gene>
    <name evidence="7" type="ORF">HBH39_16380</name>
</gene>
<dbReference type="EMBL" id="CP050313">
    <property type="protein sequence ID" value="QIR15865.1"/>
    <property type="molecule type" value="Genomic_DNA"/>
</dbReference>
<name>A0A6G9QP83_9GAMM</name>
<dbReference type="PANTHER" id="PTHR38102:SF1">
    <property type="entry name" value="PERIPLASMIC CHAPERONE SPY"/>
    <property type="match status" value="1"/>
</dbReference>
<evidence type="ECO:0000256" key="5">
    <source>
        <dbReference type="SAM" id="MobiDB-lite"/>
    </source>
</evidence>
<evidence type="ECO:0000256" key="1">
    <source>
        <dbReference type="ARBA" id="ARBA00004418"/>
    </source>
</evidence>
<feature type="region of interest" description="Disordered" evidence="5">
    <location>
        <begin position="35"/>
        <end position="56"/>
    </location>
</feature>
<feature type="chain" id="PRO_5026082554" evidence="6">
    <location>
        <begin position="28"/>
        <end position="163"/>
    </location>
</feature>
<dbReference type="PANTHER" id="PTHR38102">
    <property type="entry name" value="PERIPLASMIC CHAPERONE SPY"/>
    <property type="match status" value="1"/>
</dbReference>
<dbReference type="PIRSF" id="PIRSF034445">
    <property type="entry name" value="CpxP_Spy"/>
    <property type="match status" value="1"/>
</dbReference>
<dbReference type="GO" id="GO:0030288">
    <property type="term" value="C:outer membrane-bounded periplasmic space"/>
    <property type="evidence" value="ECO:0007669"/>
    <property type="project" value="TreeGrafter"/>
</dbReference>
<evidence type="ECO:0000256" key="6">
    <source>
        <dbReference type="SAM" id="SignalP"/>
    </source>
</evidence>
<dbReference type="Gene3D" id="1.20.120.1490">
    <property type="match status" value="1"/>
</dbReference>
<keyword evidence="3 6" id="KW-0732">Signal</keyword>
<accession>A0A6G9QP83</accession>
<evidence type="ECO:0000313" key="7">
    <source>
        <dbReference type="EMBL" id="QIR15865.1"/>
    </source>
</evidence>
<comment type="similarity">
    <text evidence="2">Belongs to the CpxP/Spy family.</text>
</comment>
<dbReference type="RefSeq" id="WP_167679721.1">
    <property type="nucleotide sequence ID" value="NZ_CP050313.1"/>
</dbReference>
<evidence type="ECO:0000256" key="2">
    <source>
        <dbReference type="ARBA" id="ARBA00008441"/>
    </source>
</evidence>
<dbReference type="Pfam" id="PF07813">
    <property type="entry name" value="LTXXQ"/>
    <property type="match status" value="1"/>
</dbReference>
<dbReference type="GO" id="GO:0051082">
    <property type="term" value="F:unfolded protein binding"/>
    <property type="evidence" value="ECO:0007669"/>
    <property type="project" value="TreeGrafter"/>
</dbReference>
<keyword evidence="8" id="KW-1185">Reference proteome</keyword>
<dbReference type="CDD" id="cd09916">
    <property type="entry name" value="CpxP_like"/>
    <property type="match status" value="1"/>
</dbReference>
<reference evidence="7 8" key="1">
    <citation type="submission" date="2020-03" db="EMBL/GenBank/DDBJ databases">
        <title>Complete genome sequence of Shewanella sp.</title>
        <authorList>
            <person name="Kim Y.-S."/>
            <person name="Kim S.-J."/>
            <person name="Jung H.-K."/>
            <person name="Kim K.-H."/>
        </authorList>
    </citation>
    <scope>NUCLEOTIDE SEQUENCE [LARGE SCALE GENOMIC DNA]</scope>
    <source>
        <strain evidence="7 8">PN3F2</strain>
    </source>
</reference>
<feature type="compositionally biased region" description="Basic residues" evidence="5">
    <location>
        <begin position="45"/>
        <end position="56"/>
    </location>
</feature>
<protein>
    <submittedName>
        <fullName evidence="7">Spy/CpxP family protein refolding chaperone</fullName>
    </submittedName>
</protein>
<feature type="signal peptide" evidence="6">
    <location>
        <begin position="1"/>
        <end position="27"/>
    </location>
</feature>
<evidence type="ECO:0000256" key="4">
    <source>
        <dbReference type="ARBA" id="ARBA00022764"/>
    </source>
</evidence>
<dbReference type="Proteomes" id="UP000502608">
    <property type="component" value="Chromosome"/>
</dbReference>